<accession>A0A9X1PNR1</accession>
<proteinExistence type="predicted"/>
<organism evidence="1 2">
    <name type="scientific">Dyadobacter chenwenxiniae</name>
    <dbReference type="NCBI Taxonomy" id="2906456"/>
    <lineage>
        <taxon>Bacteria</taxon>
        <taxon>Pseudomonadati</taxon>
        <taxon>Bacteroidota</taxon>
        <taxon>Cytophagia</taxon>
        <taxon>Cytophagales</taxon>
        <taxon>Spirosomataceae</taxon>
        <taxon>Dyadobacter</taxon>
    </lineage>
</organism>
<gene>
    <name evidence="1" type="ORF">LXM26_24840</name>
</gene>
<reference evidence="1" key="1">
    <citation type="submission" date="2021-12" db="EMBL/GenBank/DDBJ databases">
        <title>Novel species in genus Dyadobacter.</title>
        <authorList>
            <person name="Ma C."/>
        </authorList>
    </citation>
    <scope>NUCLEOTIDE SEQUENCE</scope>
    <source>
        <strain evidence="1">LJ419</strain>
    </source>
</reference>
<dbReference type="RefSeq" id="WP_234657731.1">
    <property type="nucleotide sequence ID" value="NZ_CP094997.1"/>
</dbReference>
<dbReference type="EMBL" id="JAJTTC010000008">
    <property type="protein sequence ID" value="MCF0064762.1"/>
    <property type="molecule type" value="Genomic_DNA"/>
</dbReference>
<evidence type="ECO:0000313" key="1">
    <source>
        <dbReference type="EMBL" id="MCF0064762.1"/>
    </source>
</evidence>
<keyword evidence="2" id="KW-1185">Reference proteome</keyword>
<dbReference type="AlphaFoldDB" id="A0A9X1PNR1"/>
<dbReference type="PROSITE" id="PS51257">
    <property type="entry name" value="PROKAR_LIPOPROTEIN"/>
    <property type="match status" value="1"/>
</dbReference>
<protein>
    <submittedName>
        <fullName evidence="1">Uncharacterized protein</fullName>
    </submittedName>
</protein>
<name>A0A9X1PNR1_9BACT</name>
<evidence type="ECO:0000313" key="2">
    <source>
        <dbReference type="Proteomes" id="UP001139000"/>
    </source>
</evidence>
<dbReference type="Proteomes" id="UP001139000">
    <property type="component" value="Unassembled WGS sequence"/>
</dbReference>
<comment type="caution">
    <text evidence="1">The sequence shown here is derived from an EMBL/GenBank/DDBJ whole genome shotgun (WGS) entry which is preliminary data.</text>
</comment>
<sequence length="258" mass="27493">MKNLKHFAFLLGAFIIVSSCESDDQEETPVPVTPFTEVKGSGDIAGKLAEFRTLLGNPINATPGQTAGRREITWDGVPAAQTNTNTFPGDFFNSKDTAVAAGRKRGAEFTTPGTGFRTSDNDFEDLLTGYGEQFNAFSPARTFAPVGSNKTDVLFKVPGTSNGASVNGFGVVFSDVDRANSTSIEFFEGDKSLGIFTAPVRTDASGISFLGVFFPENKVTRATITSGNIAVSNKFADGAQYDVVVMDDFLYNEPKAAN</sequence>